<evidence type="ECO:0000313" key="1">
    <source>
        <dbReference type="EMBL" id="MBC5663274.1"/>
    </source>
</evidence>
<dbReference type="Proteomes" id="UP000615234">
    <property type="component" value="Unassembled WGS sequence"/>
</dbReference>
<reference evidence="1 2" key="1">
    <citation type="submission" date="2020-08" db="EMBL/GenBank/DDBJ databases">
        <title>Genome public.</title>
        <authorList>
            <person name="Liu C."/>
            <person name="Sun Q."/>
        </authorList>
    </citation>
    <scope>NUCLEOTIDE SEQUENCE [LARGE SCALE GENOMIC DNA]</scope>
    <source>
        <strain evidence="1 2">NSJ-10</strain>
    </source>
</reference>
<proteinExistence type="predicted"/>
<evidence type="ECO:0000313" key="2">
    <source>
        <dbReference type="Proteomes" id="UP000615234"/>
    </source>
</evidence>
<accession>A0A8I0AQ33</accession>
<sequence length="189" mass="21717">MQDIWIESFYNEIDAEKRQAFLKEHTGDPKDELDAFREKLWIARYGKRKPKNDAFVGYLMQMKYIAEGGGMSLGAQKRKQAAEVLTGLFLGNYDNLDIEKQEMIFYEIKNAFLKLIGVSKNGRGFTSVVFGMGQLSDESVAKKIADQVSTIAFATPHMLHMDKEFAVFQQAALEAFRQEFPNREHFLKK</sequence>
<name>A0A8I0AQ33_9FIRM</name>
<dbReference type="InterPro" id="IPR046683">
    <property type="entry name" value="DUF6553"/>
</dbReference>
<keyword evidence="2" id="KW-1185">Reference proteome</keyword>
<dbReference type="AlphaFoldDB" id="A0A8I0AQ33"/>
<comment type="caution">
    <text evidence="1">The sequence shown here is derived from an EMBL/GenBank/DDBJ whole genome shotgun (WGS) entry which is preliminary data.</text>
</comment>
<organism evidence="1 2">
    <name type="scientific">Coprococcus hominis</name>
    <name type="common">ex Liu et al. 2022</name>
    <dbReference type="NCBI Taxonomy" id="2763039"/>
    <lineage>
        <taxon>Bacteria</taxon>
        <taxon>Bacillati</taxon>
        <taxon>Bacillota</taxon>
        <taxon>Clostridia</taxon>
        <taxon>Lachnospirales</taxon>
        <taxon>Lachnospiraceae</taxon>
        <taxon>Coprococcus</taxon>
    </lineage>
</organism>
<gene>
    <name evidence="1" type="ORF">H8S09_10275</name>
</gene>
<dbReference type="Pfam" id="PF20190">
    <property type="entry name" value="DUF6553"/>
    <property type="match status" value="1"/>
</dbReference>
<dbReference type="RefSeq" id="WP_117808607.1">
    <property type="nucleotide sequence ID" value="NZ_JACOOX010000005.1"/>
</dbReference>
<protein>
    <submittedName>
        <fullName evidence="1">Uncharacterized protein</fullName>
    </submittedName>
</protein>
<dbReference type="EMBL" id="JACOOX010000005">
    <property type="protein sequence ID" value="MBC5663274.1"/>
    <property type="molecule type" value="Genomic_DNA"/>
</dbReference>